<name>A0A4C1ZN85_EUMVA</name>
<dbReference type="EMBL" id="BGZK01002076">
    <property type="protein sequence ID" value="GBP90331.1"/>
    <property type="molecule type" value="Genomic_DNA"/>
</dbReference>
<keyword evidence="2" id="KW-1185">Reference proteome</keyword>
<gene>
    <name evidence="1" type="ORF">EVAR_37391_1</name>
</gene>
<accession>A0A4C1ZN85</accession>
<dbReference type="AlphaFoldDB" id="A0A4C1ZN85"/>
<evidence type="ECO:0000313" key="1">
    <source>
        <dbReference type="EMBL" id="GBP90331.1"/>
    </source>
</evidence>
<dbReference type="Proteomes" id="UP000299102">
    <property type="component" value="Unassembled WGS sequence"/>
</dbReference>
<reference evidence="1 2" key="1">
    <citation type="journal article" date="2019" name="Commun. Biol.">
        <title>The bagworm genome reveals a unique fibroin gene that provides high tensile strength.</title>
        <authorList>
            <person name="Kono N."/>
            <person name="Nakamura H."/>
            <person name="Ohtoshi R."/>
            <person name="Tomita M."/>
            <person name="Numata K."/>
            <person name="Arakawa K."/>
        </authorList>
    </citation>
    <scope>NUCLEOTIDE SEQUENCE [LARGE SCALE GENOMIC DNA]</scope>
</reference>
<evidence type="ECO:0000313" key="2">
    <source>
        <dbReference type="Proteomes" id="UP000299102"/>
    </source>
</evidence>
<comment type="caution">
    <text evidence="1">The sequence shown here is derived from an EMBL/GenBank/DDBJ whole genome shotgun (WGS) entry which is preliminary data.</text>
</comment>
<proteinExistence type="predicted"/>
<protein>
    <submittedName>
        <fullName evidence="1">Uncharacterized protein</fullName>
    </submittedName>
</protein>
<organism evidence="1 2">
    <name type="scientific">Eumeta variegata</name>
    <name type="common">Bagworm moth</name>
    <name type="synonym">Eumeta japonica</name>
    <dbReference type="NCBI Taxonomy" id="151549"/>
    <lineage>
        <taxon>Eukaryota</taxon>
        <taxon>Metazoa</taxon>
        <taxon>Ecdysozoa</taxon>
        <taxon>Arthropoda</taxon>
        <taxon>Hexapoda</taxon>
        <taxon>Insecta</taxon>
        <taxon>Pterygota</taxon>
        <taxon>Neoptera</taxon>
        <taxon>Endopterygota</taxon>
        <taxon>Lepidoptera</taxon>
        <taxon>Glossata</taxon>
        <taxon>Ditrysia</taxon>
        <taxon>Tineoidea</taxon>
        <taxon>Psychidae</taxon>
        <taxon>Oiketicinae</taxon>
        <taxon>Eumeta</taxon>
    </lineage>
</organism>
<sequence length="148" mass="17237">MLRYVQVARMDPERRPRSLRNGTARGACPISRARRRRRRRRQVQRTWPVTFAFAERARSLQLTCPITKASINNFLKPCDTICTSIEVVERIERNEVSSVCKQPVYWKKLKTDKGETISSKSESGYFDDHELEVDWRLGKDNRPALIAG</sequence>